<feature type="compositionally biased region" description="Low complexity" evidence="2">
    <location>
        <begin position="22"/>
        <end position="34"/>
    </location>
</feature>
<evidence type="ECO:0000313" key="4">
    <source>
        <dbReference type="EMBL" id="BAC14619.1"/>
    </source>
</evidence>
<evidence type="ECO:0000313" key="5">
    <source>
        <dbReference type="Proteomes" id="UP000000822"/>
    </source>
</evidence>
<organism evidence="4 5">
    <name type="scientific">Oceanobacillus iheyensis (strain DSM 14371 / CIP 107618 / JCM 11309 / KCTC 3954 / HTE831)</name>
    <dbReference type="NCBI Taxonomy" id="221109"/>
    <lineage>
        <taxon>Bacteria</taxon>
        <taxon>Bacillati</taxon>
        <taxon>Bacillota</taxon>
        <taxon>Bacilli</taxon>
        <taxon>Bacillales</taxon>
        <taxon>Bacillaceae</taxon>
        <taxon>Oceanobacillus</taxon>
    </lineage>
</organism>
<keyword evidence="3" id="KW-0732">Signal</keyword>
<dbReference type="STRING" id="221109.gene:10734915"/>
<evidence type="ECO:0000256" key="3">
    <source>
        <dbReference type="SAM" id="SignalP"/>
    </source>
</evidence>
<dbReference type="CDD" id="cd05829">
    <property type="entry name" value="Sortase_F"/>
    <property type="match status" value="1"/>
</dbReference>
<dbReference type="RefSeq" id="WP_011067057.1">
    <property type="nucleotide sequence ID" value="NC_004193.1"/>
</dbReference>
<dbReference type="InterPro" id="IPR042001">
    <property type="entry name" value="Sortase_F"/>
</dbReference>
<protein>
    <submittedName>
        <fullName evidence="4">Hypothetical conserved protein</fullName>
    </submittedName>
</protein>
<reference evidence="4 5" key="2">
    <citation type="journal article" date="2002" name="Nucleic Acids Res.">
        <title>Genome sequence of Oceanobacillus iheyensis isolated from the Iheya Ridge and its unexpected adaptive capabilities to extreme environments.</title>
        <authorList>
            <person name="Takami H."/>
            <person name="Takaki Y."/>
            <person name="Uchiyama I."/>
        </authorList>
    </citation>
    <scope>NUCLEOTIDE SEQUENCE [LARGE SCALE GENOMIC DNA]</scope>
    <source>
        <strain evidence="5">DSM 14371 / CIP 107618 / JCM 11309 / KCTC 3954 / HTE831</strain>
    </source>
</reference>
<dbReference type="InterPro" id="IPR005754">
    <property type="entry name" value="Sortase"/>
</dbReference>
<dbReference type="PROSITE" id="PS51257">
    <property type="entry name" value="PROKAR_LIPOPROTEIN"/>
    <property type="match status" value="1"/>
</dbReference>
<dbReference type="AlphaFoldDB" id="Q8EN27"/>
<dbReference type="EMBL" id="BA000028">
    <property type="protein sequence ID" value="BAC14619.1"/>
    <property type="molecule type" value="Genomic_DNA"/>
</dbReference>
<dbReference type="PhylomeDB" id="Q8EN27"/>
<feature type="region of interest" description="Disordered" evidence="2">
    <location>
        <begin position="22"/>
        <end position="60"/>
    </location>
</feature>
<evidence type="ECO:0000256" key="1">
    <source>
        <dbReference type="ARBA" id="ARBA00022801"/>
    </source>
</evidence>
<dbReference type="GO" id="GO:0016787">
    <property type="term" value="F:hydrolase activity"/>
    <property type="evidence" value="ECO:0007669"/>
    <property type="project" value="UniProtKB-KW"/>
</dbReference>
<feature type="chain" id="PRO_5038366468" evidence="3">
    <location>
        <begin position="18"/>
        <end position="217"/>
    </location>
</feature>
<dbReference type="Proteomes" id="UP000000822">
    <property type="component" value="Chromosome"/>
</dbReference>
<keyword evidence="5" id="KW-1185">Reference proteome</keyword>
<dbReference type="Pfam" id="PF04203">
    <property type="entry name" value="Sortase"/>
    <property type="match status" value="1"/>
</dbReference>
<dbReference type="KEGG" id="oih:OB2663"/>
<name>Q8EN27_OCEIH</name>
<dbReference type="eggNOG" id="COG3764">
    <property type="taxonomic scope" value="Bacteria"/>
</dbReference>
<evidence type="ECO:0000256" key="2">
    <source>
        <dbReference type="SAM" id="MobiDB-lite"/>
    </source>
</evidence>
<reference evidence="4 5" key="1">
    <citation type="journal article" date="2001" name="FEMS Microbiol. Lett.">
        <title>Oceanobacillus iheyensis gen. nov., sp. nov., a deep-sea extremely halotolerant and alkaliphilic species isolated from a depth of 1050 m on the Iheya Ridge.</title>
        <authorList>
            <person name="Lu J."/>
            <person name="Nogi Y."/>
            <person name="Takami H."/>
        </authorList>
    </citation>
    <scope>NUCLEOTIDE SEQUENCE [LARGE SCALE GENOMIC DNA]</scope>
    <source>
        <strain evidence="5">DSM 14371 / CIP 107618 / JCM 11309 / KCTC 3954 / HTE831</strain>
    </source>
</reference>
<feature type="signal peptide" evidence="3">
    <location>
        <begin position="1"/>
        <end position="17"/>
    </location>
</feature>
<dbReference type="OrthoDB" id="525039at2"/>
<sequence>MFRLIISFMLLFLVACSQDNQSSSSDRSSSSSQQENDTYVPLEYNTDINDDEDDTSSSSIIKDKQYNITPSEINIDSINVSSSVESVGLLENGEMAVPEDFTKTGWFDLGTNPGNRGSAVIAGHVDDKTGPGVFFDLDKLKKDDEIEVIGEDGKKLTFKVVDTEVFHKDNAPIEDIFGYTSRRMLNLITCIGTFDHSIGGRTERLVVYTELVEEDIE</sequence>
<dbReference type="InterPro" id="IPR023365">
    <property type="entry name" value="Sortase_dom-sf"/>
</dbReference>
<accession>Q8EN27</accession>
<keyword evidence="1" id="KW-0378">Hydrolase</keyword>
<dbReference type="HOGENOM" id="CLU_062592_1_1_9"/>
<dbReference type="SUPFAM" id="SSF63817">
    <property type="entry name" value="Sortase"/>
    <property type="match status" value="1"/>
</dbReference>
<dbReference type="Gene3D" id="2.40.260.10">
    <property type="entry name" value="Sortase"/>
    <property type="match status" value="1"/>
</dbReference>
<proteinExistence type="predicted"/>
<gene>
    <name evidence="4" type="ordered locus">OB2663</name>
</gene>